<organism evidence="2 3">
    <name type="scientific">Saguinine gammaherpesvirus 1</name>
    <dbReference type="NCBI Taxonomy" id="2169901"/>
    <lineage>
        <taxon>Viruses</taxon>
        <taxon>Duplodnaviria</taxon>
        <taxon>Heunggongvirae</taxon>
        <taxon>Peploviricota</taxon>
        <taxon>Herviviricetes</taxon>
        <taxon>Herpesvirales</taxon>
        <taxon>Orthoherpesviridae</taxon>
        <taxon>Gammaherpesvirinae</taxon>
    </lineage>
</organism>
<keyword evidence="1" id="KW-1133">Transmembrane helix</keyword>
<keyword evidence="1" id="KW-0472">Membrane</keyword>
<reference evidence="2" key="1">
    <citation type="submission" date="2021-09" db="EMBL/GenBank/DDBJ databases">
        <title>The complete genome of the Saguinine gammaherpesvirus 1 (SgGHV-1).</title>
        <authorList>
            <person name="Marti-Carreras J."/>
            <person name="Maes P."/>
        </authorList>
    </citation>
    <scope>NUCLEOTIDE SEQUENCE</scope>
    <source>
        <strain evidence="2">S338D</strain>
    </source>
</reference>
<dbReference type="EMBL" id="OK337614">
    <property type="protein sequence ID" value="UNP64529.1"/>
    <property type="molecule type" value="Genomic_DNA"/>
</dbReference>
<name>A0A9Q8QWW1_9GAMA</name>
<evidence type="ECO:0000313" key="2">
    <source>
        <dbReference type="EMBL" id="UNP64529.1"/>
    </source>
</evidence>
<protein>
    <submittedName>
        <fullName evidence="2">Uncharacterized protein</fullName>
    </submittedName>
</protein>
<evidence type="ECO:0000256" key="1">
    <source>
        <dbReference type="SAM" id="Phobius"/>
    </source>
</evidence>
<keyword evidence="1" id="KW-0812">Transmembrane</keyword>
<proteinExistence type="predicted"/>
<evidence type="ECO:0000313" key="3">
    <source>
        <dbReference type="Proteomes" id="UP001142430"/>
    </source>
</evidence>
<sequence length="80" mass="8804">MEGGLLLPHDAESFYPFFGLWVLLIFLVFVPRLLEEEADGRRPGQNQATSYPLDAKSFYYFFGFCASPLGGGSCALPPAP</sequence>
<accession>A0A9Q8QWW1</accession>
<feature type="transmembrane region" description="Helical" evidence="1">
    <location>
        <begin position="14"/>
        <end position="34"/>
    </location>
</feature>
<dbReference type="Proteomes" id="UP001142430">
    <property type="component" value="Segment"/>
</dbReference>